<accession>A0A8J2J2R0</accession>
<dbReference type="GO" id="GO:0015074">
    <property type="term" value="P:DNA integration"/>
    <property type="evidence" value="ECO:0007669"/>
    <property type="project" value="InterPro"/>
</dbReference>
<proteinExistence type="predicted"/>
<organism evidence="2 3">
    <name type="scientific">Allacma fusca</name>
    <dbReference type="NCBI Taxonomy" id="39272"/>
    <lineage>
        <taxon>Eukaryota</taxon>
        <taxon>Metazoa</taxon>
        <taxon>Ecdysozoa</taxon>
        <taxon>Arthropoda</taxon>
        <taxon>Hexapoda</taxon>
        <taxon>Collembola</taxon>
        <taxon>Symphypleona</taxon>
        <taxon>Sminthuridae</taxon>
        <taxon>Allacma</taxon>
    </lineage>
</organism>
<dbReference type="Pfam" id="PF18701">
    <property type="entry name" value="DUF5641"/>
    <property type="match status" value="1"/>
</dbReference>
<dbReference type="PANTHER" id="PTHR47331">
    <property type="entry name" value="PHD-TYPE DOMAIN-CONTAINING PROTEIN"/>
    <property type="match status" value="1"/>
</dbReference>
<dbReference type="Pfam" id="PF17921">
    <property type="entry name" value="Integrase_H2C2"/>
    <property type="match status" value="1"/>
</dbReference>
<evidence type="ECO:0000313" key="3">
    <source>
        <dbReference type="Proteomes" id="UP000708208"/>
    </source>
</evidence>
<dbReference type="InterPro" id="IPR040676">
    <property type="entry name" value="DUF5641"/>
</dbReference>
<sequence>MALEHLIRARSSINSKVLLIQKCVAAHGSSPLSQGMIRTYIEDLKNYESKLDTNLEKISKEVGDANMPSHEKEYLMIIHKIATTKGDLENMKVVPVDTKSKPNTIHRPALELPKFAGERDEWASFYAIFKSAIEDDKSLTDSERLQYLIRCLNGPPRDTVKNFPITNASFIPALNLLKDNYSNPRLLVHDNIEKFLGLPQLTAESAPALQKMIDQTYQGISVLRNEGQPADQWGTLVTHILIKKLDPKSRELYESQQAATEVPSYDDLIKFLKKRVGSLRMLSSTAPKSTKQTTNTKSKSVSSNVTTTGTCIVCGEEDHVALHKCSKFVSMSVADRKALVQKKQLFHHQLSALVLPTVTGLLPSATCTPTMWNHLTYLHLADPQWFRSDKIDLLIGSDLYYNGLQTGHMPSVNGSPVALLTSFGWILGVPVEEEMSTEVVTSHGVQVGVEDILRKFWELEEVPNTTATSKEAELCEEQFLQTVKREPDGRFTVRLPFKSNAKLSSTYDLTLRRLKSMEARFASQPMMRQQYQRFMDEYEALGHMEQVPHQHCDGQTKNTFYLPHHGVVRPDSSSTKLRVVFDGSAHGKFGSSLNDTLMVGPKIQHDLIPILIRFRVHLIALKADIEKMYRQVLVSPDDRDFQRILWREQPDQPVKIFRLNTVTYGTASAPYQAVRCLHHLALEEKDNFPDVYEVVLTDFYVDDLLTGADTHEAAVNLHARMTALLATGGFPLRKWSTSKPSVLESIPMDWREASDSLEIHEDVIVKTLGLQWNPSQDQFSFKVTIINDNKKLTKRSLLSEMARLFDPLGWLAPVCIKFKIMFQDLWKNGQGWDDVVPPGINAQWDQIKSELPIIEEIRIPRGLSQPGCVQCELQGFSDASEVAYAELLNHPPWWPGPSWLSQAPKEYPTHQEVTTHPGLFEEKFPKLTVAVAVPDNSILGQFSCLKKVMKITAICRRFSQNCKGPKEKRNIDAITPADLEQALFIHVKLAQTEEFYSDMEALANNEPLPKRSTLRNLHPFIDSQGILRVGGRINLGDFPPEKKHPALIPCKHIITARIIMDYHVQTLHGGPSLTLSTLQERFWIPRGKKIVRAHISKCLKCCRFKAASATQLMGDLPASRLKSNSVFNIVGLDYAGPIYVRDCIGRGVKAYKNYIAVFICFSTHAIHLELVEDMTTEACLAAIRAFIGRRGKTSEIHSDCGTNLKGASNEMKEFLDQTARPDFKQSIGANLAQQGILWMFNPPHSPHFGGIWEAAVKSAKYHLRRVTDGTTLTRSQYHVLLAQIEGVLNSRPLCPLSSDPSDLQALTPGLFLIGRPIISFPEPDLQHLPDGRLSHWQRFQQLSQQFWNRWSKEVIGNMQKRPKWQMEERNVTIGSLVLLKEDNAPPLKWKLGRISALHPGADGLVRVVTVKTEAGEFKRPIVKLSVLPVDI</sequence>
<protein>
    <recommendedName>
        <fullName evidence="1">Integrase catalytic domain-containing protein</fullName>
    </recommendedName>
</protein>
<evidence type="ECO:0000313" key="2">
    <source>
        <dbReference type="EMBL" id="CAG7654828.1"/>
    </source>
</evidence>
<keyword evidence="3" id="KW-1185">Reference proteome</keyword>
<dbReference type="PROSITE" id="PS50994">
    <property type="entry name" value="INTEGRASE"/>
    <property type="match status" value="1"/>
</dbReference>
<dbReference type="InterPro" id="IPR005312">
    <property type="entry name" value="DUF1759"/>
</dbReference>
<dbReference type="PANTHER" id="PTHR47331:SF1">
    <property type="entry name" value="GAG-LIKE PROTEIN"/>
    <property type="match status" value="1"/>
</dbReference>
<dbReference type="InterPro" id="IPR001584">
    <property type="entry name" value="Integrase_cat-core"/>
</dbReference>
<dbReference type="Pfam" id="PF03564">
    <property type="entry name" value="DUF1759"/>
    <property type="match status" value="1"/>
</dbReference>
<reference evidence="2" key="1">
    <citation type="submission" date="2021-06" db="EMBL/GenBank/DDBJ databases">
        <authorList>
            <person name="Hodson N. C."/>
            <person name="Mongue J. A."/>
            <person name="Jaron S. K."/>
        </authorList>
    </citation>
    <scope>NUCLEOTIDE SEQUENCE</scope>
</reference>
<gene>
    <name evidence="2" type="ORF">AFUS01_LOCUS890</name>
</gene>
<dbReference type="OrthoDB" id="8052806at2759"/>
<dbReference type="Pfam" id="PF05380">
    <property type="entry name" value="Peptidase_A17"/>
    <property type="match status" value="1"/>
</dbReference>
<dbReference type="EMBL" id="CAJVCH010004776">
    <property type="protein sequence ID" value="CAG7654828.1"/>
    <property type="molecule type" value="Genomic_DNA"/>
</dbReference>
<dbReference type="InterPro" id="IPR008042">
    <property type="entry name" value="Retrotrans_Pao"/>
</dbReference>
<dbReference type="Proteomes" id="UP000708208">
    <property type="component" value="Unassembled WGS sequence"/>
</dbReference>
<dbReference type="CDD" id="cd01644">
    <property type="entry name" value="RT_pepA17"/>
    <property type="match status" value="1"/>
</dbReference>
<dbReference type="InterPro" id="IPR041588">
    <property type="entry name" value="Integrase_H2C2"/>
</dbReference>
<evidence type="ECO:0000259" key="1">
    <source>
        <dbReference type="PROSITE" id="PS50994"/>
    </source>
</evidence>
<name>A0A8J2J2R0_9HEXA</name>
<feature type="domain" description="Integrase catalytic" evidence="1">
    <location>
        <begin position="1113"/>
        <end position="1316"/>
    </location>
</feature>
<comment type="caution">
    <text evidence="2">The sequence shown here is derived from an EMBL/GenBank/DDBJ whole genome shotgun (WGS) entry which is preliminary data.</text>
</comment>